<dbReference type="EMBL" id="CP010311">
    <property type="protein sequence ID" value="AJF07750.1"/>
    <property type="molecule type" value="Genomic_DNA"/>
</dbReference>
<dbReference type="Gene3D" id="3.40.50.2000">
    <property type="entry name" value="Glycogen Phosphorylase B"/>
    <property type="match status" value="2"/>
</dbReference>
<dbReference type="GO" id="GO:0004805">
    <property type="term" value="F:trehalose-phosphatase activity"/>
    <property type="evidence" value="ECO:0007669"/>
    <property type="project" value="TreeGrafter"/>
</dbReference>
<comment type="similarity">
    <text evidence="1">Belongs to the glycosyltransferase 20 family.</text>
</comment>
<dbReference type="Pfam" id="PF00982">
    <property type="entry name" value="Glyco_transf_20"/>
    <property type="match status" value="1"/>
</dbReference>
<evidence type="ECO:0000313" key="11">
    <source>
        <dbReference type="Proteomes" id="UP000035036"/>
    </source>
</evidence>
<dbReference type="RefSeq" id="WP_040201723.1">
    <property type="nucleotide sequence ID" value="NZ_CP010311.1"/>
</dbReference>
<organism evidence="10 11">
    <name type="scientific">Geoalkalibacter subterraneus</name>
    <dbReference type="NCBI Taxonomy" id="483547"/>
    <lineage>
        <taxon>Bacteria</taxon>
        <taxon>Pseudomonadati</taxon>
        <taxon>Thermodesulfobacteriota</taxon>
        <taxon>Desulfuromonadia</taxon>
        <taxon>Desulfuromonadales</taxon>
        <taxon>Geoalkalibacteraceae</taxon>
        <taxon>Geoalkalibacter</taxon>
    </lineage>
</organism>
<dbReference type="STRING" id="483547.GSUB_15955"/>
<dbReference type="PANTHER" id="PTHR10788:SF106">
    <property type="entry name" value="BCDNA.GH08860"/>
    <property type="match status" value="1"/>
</dbReference>
<comment type="function">
    <text evidence="5">Involved in salt tolerance by producing GG-phosphate from ADP-glucose and glycerol-3-phosphate (G3P), an intermediate in the synthesis of the osmolyte glucosylglycerol (GG).</text>
</comment>
<evidence type="ECO:0000256" key="8">
    <source>
        <dbReference type="ARBA" id="ARBA00069974"/>
    </source>
</evidence>
<dbReference type="SUPFAM" id="SSF53756">
    <property type="entry name" value="UDP-Glycosyltransferase/glycogen phosphorylase"/>
    <property type="match status" value="1"/>
</dbReference>
<dbReference type="GO" id="GO:0033828">
    <property type="term" value="F:glucosylglycerol-phosphate synthase activity"/>
    <property type="evidence" value="ECO:0007669"/>
    <property type="project" value="UniProtKB-EC"/>
</dbReference>
<keyword evidence="11" id="KW-1185">Reference proteome</keyword>
<dbReference type="GO" id="GO:0005829">
    <property type="term" value="C:cytosol"/>
    <property type="evidence" value="ECO:0007669"/>
    <property type="project" value="TreeGrafter"/>
</dbReference>
<accession>A0A0B5FUA1</accession>
<dbReference type="KEGG" id="gsb:GSUB_15955"/>
<dbReference type="HOGENOM" id="CLU_002351_7_1_7"/>
<evidence type="ECO:0000256" key="3">
    <source>
        <dbReference type="ARBA" id="ARBA00022679"/>
    </source>
</evidence>
<dbReference type="OrthoDB" id="9815690at2"/>
<dbReference type="GO" id="GO:0005992">
    <property type="term" value="P:trehalose biosynthetic process"/>
    <property type="evidence" value="ECO:0007669"/>
    <property type="project" value="InterPro"/>
</dbReference>
<protein>
    <recommendedName>
        <fullName evidence="8">Glucosylglycerol-phosphate synthase</fullName>
        <ecNumber evidence="7">2.4.1.213</ecNumber>
    </recommendedName>
    <alternativeName>
        <fullName evidence="9">Glucosyl-glycerol-phosphate synthase</fullName>
    </alternativeName>
</protein>
<proteinExistence type="inferred from homology"/>
<evidence type="ECO:0000256" key="6">
    <source>
        <dbReference type="ARBA" id="ARBA00060702"/>
    </source>
</evidence>
<dbReference type="InterPro" id="IPR001830">
    <property type="entry name" value="Glyco_trans_20"/>
</dbReference>
<dbReference type="GO" id="GO:0003825">
    <property type="term" value="F:alpha,alpha-trehalose-phosphate synthase (UDP-forming) activity"/>
    <property type="evidence" value="ECO:0007669"/>
    <property type="project" value="TreeGrafter"/>
</dbReference>
<comment type="catalytic activity">
    <reaction evidence="4">
        <text>ADP-alpha-D-glucose + sn-glycerol 3-phosphate = 2-O-(alpha-D-glucopyranosyl)-sn-glycerol 3-phosphate + ADP + H(+)</text>
        <dbReference type="Rhea" id="RHEA:12881"/>
        <dbReference type="ChEBI" id="CHEBI:15378"/>
        <dbReference type="ChEBI" id="CHEBI:57498"/>
        <dbReference type="ChEBI" id="CHEBI:57597"/>
        <dbReference type="ChEBI" id="CHEBI:87089"/>
        <dbReference type="ChEBI" id="CHEBI:456216"/>
        <dbReference type="EC" id="2.4.1.213"/>
    </reaction>
</comment>
<dbReference type="AlphaFoldDB" id="A0A0B5FUA1"/>
<dbReference type="FunFam" id="3.40.50.2000:FF:000010">
    <property type="entry name" value="Alpha,alpha-trehalose-phosphate synthase"/>
    <property type="match status" value="1"/>
</dbReference>
<gene>
    <name evidence="10" type="ORF">GSUB_15955</name>
</gene>
<name>A0A0B5FUA1_9BACT</name>
<evidence type="ECO:0000256" key="2">
    <source>
        <dbReference type="ARBA" id="ARBA00022676"/>
    </source>
</evidence>
<evidence type="ECO:0000256" key="5">
    <source>
        <dbReference type="ARBA" id="ARBA00055920"/>
    </source>
</evidence>
<evidence type="ECO:0000256" key="7">
    <source>
        <dbReference type="ARBA" id="ARBA00066821"/>
    </source>
</evidence>
<keyword evidence="3" id="KW-0808">Transferase</keyword>
<evidence type="ECO:0000313" key="10">
    <source>
        <dbReference type="EMBL" id="AJF07750.1"/>
    </source>
</evidence>
<dbReference type="EC" id="2.4.1.213" evidence="7"/>
<evidence type="ECO:0000256" key="9">
    <source>
        <dbReference type="ARBA" id="ARBA00080497"/>
    </source>
</evidence>
<dbReference type="PANTHER" id="PTHR10788">
    <property type="entry name" value="TREHALOSE-6-PHOSPHATE SYNTHASE"/>
    <property type="match status" value="1"/>
</dbReference>
<evidence type="ECO:0000256" key="1">
    <source>
        <dbReference type="ARBA" id="ARBA00008799"/>
    </source>
</evidence>
<keyword evidence="2" id="KW-0328">Glycosyltransferase</keyword>
<evidence type="ECO:0000256" key="4">
    <source>
        <dbReference type="ARBA" id="ARBA00052754"/>
    </source>
</evidence>
<comment type="pathway">
    <text evidence="6">Glycan metabolism; glucosylglycerol biosynthesis.</text>
</comment>
<reference evidence="10 11" key="1">
    <citation type="journal article" date="2015" name="Genome Announc.">
        <title>Genomes of Geoalkalibacter ferrihydriticus Z-0531T and Geoalkalibacter subterraneus Red1T, Two Haloalkaliphilic Metal-Reducing Deltaproteobacteria.</title>
        <authorList>
            <person name="Badalamenti J.P."/>
            <person name="Krajmalnik-Brown R."/>
            <person name="Torres C.I."/>
            <person name="Bond D.R."/>
        </authorList>
    </citation>
    <scope>NUCLEOTIDE SEQUENCE [LARGE SCALE GENOMIC DNA]</scope>
    <source>
        <strain evidence="10 11">Red1</strain>
    </source>
</reference>
<sequence length="472" mass="54368">MSEKQQRRLIAVSNRLPIAVDRDDQGQWQLTAGAGGLVTALAPVLKHHQGMWIGWPGCGEEAPLDSLLEGFADKQGYSLATVPLSQEEVREYYEGFSNMTLWPLFHDLLGHCQFNPDHWRTYVEVNRRFADVTAGTVGDNDLIWVQDYQLTLMGVRLRELKVKNPLAFFLHIPFPAPDMFRRLPWKNEIMQGLLSYDLVGFQTLRDRRNFVQCVREMIPNMKADIRRRTSTLHEDGRSVKVGHFPISIDFNEFNRQARSKEVADAAWYLHEKLSRRQLVLGVDRLDYTKGIPERILAFERLLEKYPELHRNITLLQVVVPSRTQVPEYQKLKEELDQLAGRINAQYGEPGWVPIHYIFRSLPREQLLAHYRAAEIALITPLRDGMNLVAKEYCAASVDGNGVLILSEFAGAAEQLGRAALLVNPYDIDGTADAIHRAYHMGAEERRDRMRRLRASVQRNNVHRWVRHFIDSL</sequence>
<dbReference type="CDD" id="cd03788">
    <property type="entry name" value="GT20_TPS"/>
    <property type="match status" value="1"/>
</dbReference>
<dbReference type="Proteomes" id="UP000035036">
    <property type="component" value="Chromosome"/>
</dbReference>